<protein>
    <recommendedName>
        <fullName evidence="3">Phosphatidate cytidylyltransferase</fullName>
    </recommendedName>
</protein>
<comment type="caution">
    <text evidence="1">The sequence shown here is derived from an EMBL/GenBank/DDBJ whole genome shotgun (WGS) entry which is preliminary data.</text>
</comment>
<dbReference type="EMBL" id="JBBPBK010000261">
    <property type="protein sequence ID" value="KAK9266005.1"/>
    <property type="molecule type" value="Genomic_DNA"/>
</dbReference>
<name>A0AAP0N2Z0_LIQFO</name>
<evidence type="ECO:0008006" key="3">
    <source>
        <dbReference type="Google" id="ProtNLM"/>
    </source>
</evidence>
<organism evidence="1 2">
    <name type="scientific">Liquidambar formosana</name>
    <name type="common">Formosan gum</name>
    <dbReference type="NCBI Taxonomy" id="63359"/>
    <lineage>
        <taxon>Eukaryota</taxon>
        <taxon>Viridiplantae</taxon>
        <taxon>Streptophyta</taxon>
        <taxon>Embryophyta</taxon>
        <taxon>Tracheophyta</taxon>
        <taxon>Spermatophyta</taxon>
        <taxon>Magnoliopsida</taxon>
        <taxon>eudicotyledons</taxon>
        <taxon>Gunneridae</taxon>
        <taxon>Pentapetalae</taxon>
        <taxon>Saxifragales</taxon>
        <taxon>Altingiaceae</taxon>
        <taxon>Liquidambar</taxon>
    </lineage>
</organism>
<dbReference type="Proteomes" id="UP001415857">
    <property type="component" value="Unassembled WGS sequence"/>
</dbReference>
<sequence>MAVFAYIYHQSFVVPQSFAVDMILDQILMNLTFEEQHALYMKLGQIFQDRLFGQS</sequence>
<evidence type="ECO:0000313" key="1">
    <source>
        <dbReference type="EMBL" id="KAK9266005.1"/>
    </source>
</evidence>
<reference evidence="1 2" key="1">
    <citation type="journal article" date="2024" name="Plant J.">
        <title>Genome sequences and population genomics reveal climatic adaptation and genomic divergence between two closely related sweetgum species.</title>
        <authorList>
            <person name="Xu W.Q."/>
            <person name="Ren C.Q."/>
            <person name="Zhang X.Y."/>
            <person name="Comes H.P."/>
            <person name="Liu X.H."/>
            <person name="Li Y.G."/>
            <person name="Kettle C.J."/>
            <person name="Jalonen R."/>
            <person name="Gaisberger H."/>
            <person name="Ma Y.Z."/>
            <person name="Qiu Y.X."/>
        </authorList>
    </citation>
    <scope>NUCLEOTIDE SEQUENCE [LARGE SCALE GENOMIC DNA]</scope>
    <source>
        <strain evidence="1">Hangzhou</strain>
    </source>
</reference>
<keyword evidence="2" id="KW-1185">Reference proteome</keyword>
<gene>
    <name evidence="1" type="ORF">L1049_027099</name>
</gene>
<evidence type="ECO:0000313" key="2">
    <source>
        <dbReference type="Proteomes" id="UP001415857"/>
    </source>
</evidence>
<accession>A0AAP0N2Z0</accession>
<dbReference type="AlphaFoldDB" id="A0AAP0N2Z0"/>
<proteinExistence type="predicted"/>